<keyword evidence="2" id="KW-1185">Reference proteome</keyword>
<name>A0ABR0AE29_9CRUS</name>
<evidence type="ECO:0000313" key="1">
    <source>
        <dbReference type="EMBL" id="KAK4023248.1"/>
    </source>
</evidence>
<protein>
    <submittedName>
        <fullName evidence="1">Uncharacterized protein</fullName>
    </submittedName>
</protein>
<proteinExistence type="predicted"/>
<accession>A0ABR0AE29</accession>
<dbReference type="EMBL" id="JAOYFB010000037">
    <property type="protein sequence ID" value="KAK4023248.1"/>
    <property type="molecule type" value="Genomic_DNA"/>
</dbReference>
<reference evidence="1 2" key="1">
    <citation type="journal article" date="2023" name="Nucleic Acids Res.">
        <title>The hologenome of Daphnia magna reveals possible DNA methylation and microbiome-mediated evolution of the host genome.</title>
        <authorList>
            <person name="Chaturvedi A."/>
            <person name="Li X."/>
            <person name="Dhandapani V."/>
            <person name="Marshall H."/>
            <person name="Kissane S."/>
            <person name="Cuenca-Cambronero M."/>
            <person name="Asole G."/>
            <person name="Calvet F."/>
            <person name="Ruiz-Romero M."/>
            <person name="Marangio P."/>
            <person name="Guigo R."/>
            <person name="Rago D."/>
            <person name="Mirbahai L."/>
            <person name="Eastwood N."/>
            <person name="Colbourne J.K."/>
            <person name="Zhou J."/>
            <person name="Mallon E."/>
            <person name="Orsini L."/>
        </authorList>
    </citation>
    <scope>NUCLEOTIDE SEQUENCE [LARGE SCALE GENOMIC DNA]</scope>
    <source>
        <strain evidence="1">LRV0_1</strain>
    </source>
</reference>
<gene>
    <name evidence="1" type="ORF">OUZ56_008669</name>
</gene>
<comment type="caution">
    <text evidence="1">The sequence shown here is derived from an EMBL/GenBank/DDBJ whole genome shotgun (WGS) entry which is preliminary data.</text>
</comment>
<dbReference type="Proteomes" id="UP001234178">
    <property type="component" value="Unassembled WGS sequence"/>
</dbReference>
<sequence length="95" mass="11361">MERLMVVKTRFINASRCQLQLERSRRRRRRENKPTPPFLFASPLSLSAAIVKEEDTTSPEFRDAIKAGIFRDNMFQQELQKHEKQETTQQVEEYF</sequence>
<evidence type="ECO:0000313" key="2">
    <source>
        <dbReference type="Proteomes" id="UP001234178"/>
    </source>
</evidence>
<organism evidence="1 2">
    <name type="scientific">Daphnia magna</name>
    <dbReference type="NCBI Taxonomy" id="35525"/>
    <lineage>
        <taxon>Eukaryota</taxon>
        <taxon>Metazoa</taxon>
        <taxon>Ecdysozoa</taxon>
        <taxon>Arthropoda</taxon>
        <taxon>Crustacea</taxon>
        <taxon>Branchiopoda</taxon>
        <taxon>Diplostraca</taxon>
        <taxon>Cladocera</taxon>
        <taxon>Anomopoda</taxon>
        <taxon>Daphniidae</taxon>
        <taxon>Daphnia</taxon>
    </lineage>
</organism>